<evidence type="ECO:0000256" key="5">
    <source>
        <dbReference type="ARBA" id="ARBA00022801"/>
    </source>
</evidence>
<dbReference type="PRINTS" id="PR01210">
    <property type="entry name" value="GGTRANSPTASE"/>
</dbReference>
<protein>
    <recommendedName>
        <fullName evidence="11">Glutathione hydrolase proenzyme</fullName>
        <ecNumber evidence="11">2.3.2.2</ecNumber>
        <ecNumber evidence="11">3.4.19.13</ecNumber>
    </recommendedName>
    <component>
        <recommendedName>
            <fullName evidence="11">Glutathione hydrolase large chain</fullName>
        </recommendedName>
    </component>
    <component>
        <recommendedName>
            <fullName evidence="11">Glutathione hydrolase small chain</fullName>
        </recommendedName>
    </component>
</protein>
<evidence type="ECO:0000256" key="9">
    <source>
        <dbReference type="PIRSR" id="PIRSR600101-1"/>
    </source>
</evidence>
<sequence>MQIKTIIASVFLSFTVHSIAKPIEQPYNLSQTSIARYQDVFHPVIGQLGMVSTQNQIATEVGLNILKQGGSAIDASVAVAFALSVTLPRAGNLGGGGFMLYHSADVAKNYAIDYRETAPSGVTAQHFLTADGKKDRVSATSWHAAGVPGTVAGMYKSWQIFGSGKLTWKQLLQPAIDLAEQGFIVNYDLAQILETKKDWLTESNSTARSFYKSDGSGYRKGDVLKQLDLAWSLKQIASGGAAAFYQGEIAEKIVADMEKHGGHIDIQDLANYQVKIKQPLNSGYHGYIIVGMPPPSSGGATIIQMLNILENFPIRQWGRSSSTLHVMAEAMKLSFADRGTYIADPDFNEVPVNWLTDKQRAQGLAATISLDSSINAAELKGQRLIDEGPSTTHFSIVDRHGNAVSNTYTLGYSFGNGKVIEGTGILLNNQIHTFSVRAGIEGAKGFIASKANKLEAGKRPVSSQSPIIVLKDNKPFLVTGSPGGSRIINVVTQMISNVIDHEMNIAEATNQRRIHHQWIPDLLEVEPGFNRDTFELLKQKGQKIKETYTMGSTQSILIKDGLLFGSSDPRRPNASTLGY</sequence>
<dbReference type="Proteomes" id="UP000006334">
    <property type="component" value="Unassembled WGS sequence"/>
</dbReference>
<keyword evidence="6 11" id="KW-0865">Zymogen</keyword>
<feature type="binding site" evidence="10">
    <location>
        <position position="115"/>
    </location>
    <ligand>
        <name>L-glutamate</name>
        <dbReference type="ChEBI" id="CHEBI:29985"/>
    </ligand>
</feature>
<evidence type="ECO:0000256" key="8">
    <source>
        <dbReference type="ARBA" id="ARBA00047417"/>
    </source>
</evidence>
<dbReference type="STRING" id="1127673.GLIP_4283"/>
<organism evidence="12 13">
    <name type="scientific">Aliiglaciecola lipolytica E3</name>
    <dbReference type="NCBI Taxonomy" id="1127673"/>
    <lineage>
        <taxon>Bacteria</taxon>
        <taxon>Pseudomonadati</taxon>
        <taxon>Pseudomonadota</taxon>
        <taxon>Gammaproteobacteria</taxon>
        <taxon>Alteromonadales</taxon>
        <taxon>Alteromonadaceae</taxon>
        <taxon>Aliiglaciecola</taxon>
    </lineage>
</organism>
<dbReference type="EMBL" id="BAEN01000076">
    <property type="protein sequence ID" value="GAC16894.1"/>
    <property type="molecule type" value="Genomic_DNA"/>
</dbReference>
<comment type="similarity">
    <text evidence="3 11">Belongs to the gamma-glutamyltransferase family.</text>
</comment>
<dbReference type="Pfam" id="PF01019">
    <property type="entry name" value="G_glu_transpept"/>
    <property type="match status" value="1"/>
</dbReference>
<dbReference type="EC" id="3.4.19.13" evidence="11"/>
<dbReference type="GO" id="GO:0036374">
    <property type="term" value="F:glutathione hydrolase activity"/>
    <property type="evidence" value="ECO:0007669"/>
    <property type="project" value="UniProtKB-UniRule"/>
</dbReference>
<name>K6X8F3_9ALTE</name>
<dbReference type="GO" id="GO:0103068">
    <property type="term" value="F:leukotriene C4 gamma-glutamyl transferase activity"/>
    <property type="evidence" value="ECO:0007669"/>
    <property type="project" value="UniProtKB-EC"/>
</dbReference>
<comment type="pathway">
    <text evidence="11">Sulfur metabolism; glutathione metabolism.</text>
</comment>
<dbReference type="GO" id="GO:0006751">
    <property type="term" value="P:glutathione catabolic process"/>
    <property type="evidence" value="ECO:0007669"/>
    <property type="project" value="UniProtKB-UniRule"/>
</dbReference>
<evidence type="ECO:0000256" key="2">
    <source>
        <dbReference type="ARBA" id="ARBA00001089"/>
    </source>
</evidence>
<evidence type="ECO:0000256" key="6">
    <source>
        <dbReference type="ARBA" id="ARBA00023145"/>
    </source>
</evidence>
<dbReference type="Gene3D" id="3.60.20.40">
    <property type="match status" value="1"/>
</dbReference>
<comment type="subunit">
    <text evidence="11">This enzyme consists of two polypeptide chains, which are synthesized in precursor form from a single polypeptide.</text>
</comment>
<dbReference type="PANTHER" id="PTHR43199:SF1">
    <property type="entry name" value="GLUTATHIONE HYDROLASE PROENZYME"/>
    <property type="match status" value="1"/>
</dbReference>
<keyword evidence="5 11" id="KW-0378">Hydrolase</keyword>
<proteinExistence type="inferred from homology"/>
<dbReference type="GO" id="GO:0006750">
    <property type="term" value="P:glutathione biosynthetic process"/>
    <property type="evidence" value="ECO:0007669"/>
    <property type="project" value="UniProtKB-KW"/>
</dbReference>
<comment type="catalytic activity">
    <reaction evidence="1 11">
        <text>an S-substituted glutathione + H2O = an S-substituted L-cysteinylglycine + L-glutamate</text>
        <dbReference type="Rhea" id="RHEA:59468"/>
        <dbReference type="ChEBI" id="CHEBI:15377"/>
        <dbReference type="ChEBI" id="CHEBI:29985"/>
        <dbReference type="ChEBI" id="CHEBI:90779"/>
        <dbReference type="ChEBI" id="CHEBI:143103"/>
        <dbReference type="EC" id="3.4.19.13"/>
    </reaction>
</comment>
<accession>K6X8F3</accession>
<dbReference type="UniPathway" id="UPA00204"/>
<gene>
    <name evidence="12" type="primary">ggt</name>
    <name evidence="12" type="ORF">GLIP_4283</name>
</gene>
<feature type="binding site" evidence="10">
    <location>
        <position position="484"/>
    </location>
    <ligand>
        <name>L-glutamate</name>
        <dbReference type="ChEBI" id="CHEBI:29985"/>
    </ligand>
</feature>
<comment type="catalytic activity">
    <reaction evidence="2 11">
        <text>glutathione + H2O = L-cysteinylglycine + L-glutamate</text>
        <dbReference type="Rhea" id="RHEA:28807"/>
        <dbReference type="ChEBI" id="CHEBI:15377"/>
        <dbReference type="ChEBI" id="CHEBI:29985"/>
        <dbReference type="ChEBI" id="CHEBI:57925"/>
        <dbReference type="ChEBI" id="CHEBI:61694"/>
        <dbReference type="EC" id="3.4.19.13"/>
    </reaction>
</comment>
<dbReference type="InterPro" id="IPR000101">
    <property type="entry name" value="GGT_peptidase"/>
</dbReference>
<evidence type="ECO:0000256" key="10">
    <source>
        <dbReference type="PIRSR" id="PIRSR600101-2"/>
    </source>
</evidence>
<dbReference type="PANTHER" id="PTHR43199">
    <property type="entry name" value="GLUTATHIONE HYDROLASE"/>
    <property type="match status" value="1"/>
</dbReference>
<keyword evidence="7 11" id="KW-0012">Acyltransferase</keyword>
<dbReference type="RefSeq" id="WP_008846696.1">
    <property type="nucleotide sequence ID" value="NZ_BAEN01000076.1"/>
</dbReference>
<evidence type="ECO:0000256" key="4">
    <source>
        <dbReference type="ARBA" id="ARBA00022679"/>
    </source>
</evidence>
<evidence type="ECO:0000256" key="11">
    <source>
        <dbReference type="RuleBase" id="RU368036"/>
    </source>
</evidence>
<comment type="PTM">
    <text evidence="11">Cleaved by autocatalysis into a large and a small subunit.</text>
</comment>
<evidence type="ECO:0000313" key="13">
    <source>
        <dbReference type="Proteomes" id="UP000006334"/>
    </source>
</evidence>
<dbReference type="InterPro" id="IPR043138">
    <property type="entry name" value="GGT_lsub"/>
</dbReference>
<dbReference type="InterPro" id="IPR043137">
    <property type="entry name" value="GGT_ssub_C"/>
</dbReference>
<comment type="caution">
    <text evidence="12">The sequence shown here is derived from an EMBL/GenBank/DDBJ whole genome shotgun (WGS) entry which is preliminary data.</text>
</comment>
<dbReference type="eggNOG" id="COG0405">
    <property type="taxonomic scope" value="Bacteria"/>
</dbReference>
<dbReference type="Gene3D" id="1.10.246.130">
    <property type="match status" value="1"/>
</dbReference>
<feature type="binding site" evidence="10">
    <location>
        <begin position="462"/>
        <end position="463"/>
    </location>
    <ligand>
        <name>L-glutamate</name>
        <dbReference type="ChEBI" id="CHEBI:29985"/>
    </ligand>
</feature>
<dbReference type="SUPFAM" id="SSF56235">
    <property type="entry name" value="N-terminal nucleophile aminohydrolases (Ntn hydrolases)"/>
    <property type="match status" value="1"/>
</dbReference>
<dbReference type="EC" id="2.3.2.2" evidence="11"/>
<dbReference type="InterPro" id="IPR029055">
    <property type="entry name" value="Ntn_hydrolases_N"/>
</dbReference>
<dbReference type="OrthoDB" id="5297205at2"/>
<evidence type="ECO:0000313" key="12">
    <source>
        <dbReference type="EMBL" id="GAC16894.1"/>
    </source>
</evidence>
<dbReference type="AlphaFoldDB" id="K6X8F3"/>
<keyword evidence="13" id="KW-1185">Reference proteome</keyword>
<reference evidence="12 13" key="1">
    <citation type="journal article" date="2017" name="Antonie Van Leeuwenhoek">
        <title>Rhizobium rhizosphaerae sp. nov., a novel species isolated from rice rhizosphere.</title>
        <authorList>
            <person name="Zhao J.J."/>
            <person name="Zhang J."/>
            <person name="Zhang R.J."/>
            <person name="Zhang C.W."/>
            <person name="Yin H.Q."/>
            <person name="Zhang X.X."/>
        </authorList>
    </citation>
    <scope>NUCLEOTIDE SEQUENCE [LARGE SCALE GENOMIC DNA]</scope>
    <source>
        <strain evidence="12 13">E3</strain>
    </source>
</reference>
<feature type="active site" description="Nucleophile" evidence="9">
    <location>
        <position position="391"/>
    </location>
</feature>
<evidence type="ECO:0000256" key="7">
    <source>
        <dbReference type="ARBA" id="ARBA00023315"/>
    </source>
</evidence>
<evidence type="ECO:0000256" key="1">
    <source>
        <dbReference type="ARBA" id="ARBA00001049"/>
    </source>
</evidence>
<keyword evidence="4 11" id="KW-0808">Transferase</keyword>
<dbReference type="NCBIfam" id="TIGR00066">
    <property type="entry name" value="g_glut_trans"/>
    <property type="match status" value="1"/>
</dbReference>
<dbReference type="InterPro" id="IPR051792">
    <property type="entry name" value="GGT_bact"/>
</dbReference>
<keyword evidence="11" id="KW-0317">Glutathione biosynthesis</keyword>
<evidence type="ECO:0000256" key="3">
    <source>
        <dbReference type="ARBA" id="ARBA00009381"/>
    </source>
</evidence>
<comment type="catalytic activity">
    <reaction evidence="8 11">
        <text>an N-terminal (5-L-glutamyl)-[peptide] + an alpha-amino acid = 5-L-glutamyl amino acid + an N-terminal L-alpha-aminoacyl-[peptide]</text>
        <dbReference type="Rhea" id="RHEA:23904"/>
        <dbReference type="Rhea" id="RHEA-COMP:9780"/>
        <dbReference type="Rhea" id="RHEA-COMP:9795"/>
        <dbReference type="ChEBI" id="CHEBI:77644"/>
        <dbReference type="ChEBI" id="CHEBI:78597"/>
        <dbReference type="ChEBI" id="CHEBI:78599"/>
        <dbReference type="ChEBI" id="CHEBI:78608"/>
        <dbReference type="EC" id="2.3.2.2"/>
    </reaction>
</comment>